<reference evidence="12" key="1">
    <citation type="submission" date="2020-11" db="EMBL/GenBank/DDBJ databases">
        <title>Carbohydrate-dependent, anaerobic sulfur respiration: A novel catabolism in halophilic archaea.</title>
        <authorList>
            <person name="Sorokin D.Y."/>
            <person name="Messina E."/>
            <person name="Smedile F."/>
            <person name="La Cono V."/>
            <person name="Hallsworth J.E."/>
            <person name="Yakimov M.M."/>
        </authorList>
    </citation>
    <scope>NUCLEOTIDE SEQUENCE</scope>
    <source>
        <strain evidence="12">HSR12-1</strain>
    </source>
</reference>
<dbReference type="GeneID" id="68856043"/>
<dbReference type="GO" id="GO:0005524">
    <property type="term" value="F:ATP binding"/>
    <property type="evidence" value="ECO:0007669"/>
    <property type="project" value="UniProtKB-KW"/>
</dbReference>
<dbReference type="FunFam" id="3.40.50.300:FF:000134">
    <property type="entry name" value="Iron-enterobactin ABC transporter ATP-binding protein"/>
    <property type="match status" value="1"/>
</dbReference>
<evidence type="ECO:0000256" key="6">
    <source>
        <dbReference type="ARBA" id="ARBA00058960"/>
    </source>
</evidence>
<keyword evidence="4" id="KW-1278">Translocase</keyword>
<evidence type="ECO:0000256" key="7">
    <source>
        <dbReference type="ARBA" id="ARBA00064420"/>
    </source>
</evidence>
<dbReference type="PANTHER" id="PTHR42794:SF1">
    <property type="entry name" value="HEMIN IMPORT ATP-BINDING PROTEIN HMUV"/>
    <property type="match status" value="1"/>
</dbReference>
<name>A0A897N6I0_9EURY</name>
<keyword evidence="3" id="KW-0067">ATP-binding</keyword>
<dbReference type="InterPro" id="IPR003439">
    <property type="entry name" value="ABC_transporter-like_ATP-bd"/>
</dbReference>
<dbReference type="InterPro" id="IPR003593">
    <property type="entry name" value="AAA+_ATPase"/>
</dbReference>
<evidence type="ECO:0000256" key="3">
    <source>
        <dbReference type="ARBA" id="ARBA00022840"/>
    </source>
</evidence>
<gene>
    <name evidence="12" type="primary">fepC3</name>
    <name evidence="12" type="ORF">HSR121_2492</name>
</gene>
<dbReference type="PROSITE" id="PS00211">
    <property type="entry name" value="ABC_TRANSPORTER_1"/>
    <property type="match status" value="1"/>
</dbReference>
<comment type="function">
    <text evidence="6">Required for corrinoid utilization. Probably part of the ABC transporter complex BtuCDF involved in cobalamin (vitamin B12) import. Probably responsible for energy coupling to the transport system.</text>
</comment>
<dbReference type="InterPro" id="IPR027417">
    <property type="entry name" value="P-loop_NTPase"/>
</dbReference>
<dbReference type="RefSeq" id="WP_229113299.1">
    <property type="nucleotide sequence ID" value="NZ_CP064787.1"/>
</dbReference>
<evidence type="ECO:0000313" key="12">
    <source>
        <dbReference type="EMBL" id="QSG06813.1"/>
    </source>
</evidence>
<accession>A0A897N6I0</accession>
<keyword evidence="2" id="KW-0547">Nucleotide-binding</keyword>
<dbReference type="Gene3D" id="3.40.50.300">
    <property type="entry name" value="P-loop containing nucleotide triphosphate hydrolases"/>
    <property type="match status" value="1"/>
</dbReference>
<evidence type="ECO:0000256" key="8">
    <source>
        <dbReference type="ARBA" id="ARBA00066387"/>
    </source>
</evidence>
<dbReference type="GO" id="GO:0015420">
    <property type="term" value="F:ABC-type vitamin B12 transporter activity"/>
    <property type="evidence" value="ECO:0007669"/>
    <property type="project" value="UniProtKB-EC"/>
</dbReference>
<evidence type="ECO:0000256" key="5">
    <source>
        <dbReference type="ARBA" id="ARBA00050590"/>
    </source>
</evidence>
<comment type="subunit">
    <text evidence="7">The complex is composed of two ATP-binding proteins (BtuD), two transmembrane proteins (BtuC) and a solute-binding protein (BtuF).</text>
</comment>
<protein>
    <recommendedName>
        <fullName evidence="9">Cobalamin import ATP-binding protein BtuD</fullName>
        <ecNumber evidence="8">7.6.2.8</ecNumber>
    </recommendedName>
    <alternativeName>
        <fullName evidence="10">Vitamin B12-transporting ATPase</fullName>
    </alternativeName>
</protein>
<evidence type="ECO:0000256" key="9">
    <source>
        <dbReference type="ARBA" id="ARBA00073649"/>
    </source>
</evidence>
<evidence type="ECO:0000256" key="1">
    <source>
        <dbReference type="ARBA" id="ARBA00022448"/>
    </source>
</evidence>
<dbReference type="Proteomes" id="UP000663525">
    <property type="component" value="Chromosome"/>
</dbReference>
<dbReference type="SUPFAM" id="SSF52540">
    <property type="entry name" value="P-loop containing nucleoside triphosphate hydrolases"/>
    <property type="match status" value="1"/>
</dbReference>
<dbReference type="EMBL" id="CP064787">
    <property type="protein sequence ID" value="QSG06813.1"/>
    <property type="molecule type" value="Genomic_DNA"/>
</dbReference>
<dbReference type="PROSITE" id="PS50893">
    <property type="entry name" value="ABC_TRANSPORTER_2"/>
    <property type="match status" value="1"/>
</dbReference>
<sequence length="418" mass="44008">MSDLLEVSDVSVAFGDARVLDSVSLSVGRGEFVGLVGPNGAGKTTLLRAINGVRAPDDGSVRVDGDRLADRSTKAWSRRVATVPQDTSVSFAFDVEAVVEMGRAPHRRRTQFGTSERDRRRVEDALELTNTADLRDRPIDELSGGERQRVFVARALAQDTPLLALDEPTASLDVNHQVEILRLVSDLVGDGRAALAAIHDLELAARFCDRLALLSNGRIRAVGPPESVLRSDALDPAFETTTAVATNPVTGTPTVTAGADQSGDDGRRVHVVGGGRVGSRAIASLQRAGHEPSAGVLRSGDLALETASSLDVPVATTPAAGPVDPDAVAAAHELTADASVVVLADVEVGPRQWALDLADGVPAVVLLEERSLTDRLHGGERARERYENLRHRATTADPEALPSAVEAAVGTVERTADD</sequence>
<dbReference type="GO" id="GO:0016887">
    <property type="term" value="F:ATP hydrolysis activity"/>
    <property type="evidence" value="ECO:0007669"/>
    <property type="project" value="InterPro"/>
</dbReference>
<keyword evidence="1" id="KW-0813">Transport</keyword>
<evidence type="ECO:0000256" key="4">
    <source>
        <dbReference type="ARBA" id="ARBA00022967"/>
    </source>
</evidence>
<feature type="domain" description="ABC transporter" evidence="11">
    <location>
        <begin position="5"/>
        <end position="241"/>
    </location>
</feature>
<dbReference type="SMART" id="SM00382">
    <property type="entry name" value="AAA"/>
    <property type="match status" value="1"/>
</dbReference>
<evidence type="ECO:0000313" key="13">
    <source>
        <dbReference type="Proteomes" id="UP000663525"/>
    </source>
</evidence>
<dbReference type="Pfam" id="PF00005">
    <property type="entry name" value="ABC_tran"/>
    <property type="match status" value="1"/>
</dbReference>
<dbReference type="PANTHER" id="PTHR42794">
    <property type="entry name" value="HEMIN IMPORT ATP-BINDING PROTEIN HMUV"/>
    <property type="match status" value="1"/>
</dbReference>
<comment type="catalytic activity">
    <reaction evidence="5">
        <text>an R-cob(III)alamin(out) + ATP + H2O = an R-cob(III)alamin(in) + ADP + phosphate + H(+)</text>
        <dbReference type="Rhea" id="RHEA:17873"/>
        <dbReference type="ChEBI" id="CHEBI:15377"/>
        <dbReference type="ChEBI" id="CHEBI:15378"/>
        <dbReference type="ChEBI" id="CHEBI:30616"/>
        <dbReference type="ChEBI" id="CHEBI:43474"/>
        <dbReference type="ChEBI" id="CHEBI:140785"/>
        <dbReference type="ChEBI" id="CHEBI:456216"/>
        <dbReference type="EC" id="7.6.2.8"/>
    </reaction>
</comment>
<dbReference type="EC" id="7.6.2.8" evidence="8"/>
<evidence type="ECO:0000256" key="2">
    <source>
        <dbReference type="ARBA" id="ARBA00022741"/>
    </source>
</evidence>
<evidence type="ECO:0000259" key="11">
    <source>
        <dbReference type="PROSITE" id="PS50893"/>
    </source>
</evidence>
<dbReference type="CDD" id="cd03214">
    <property type="entry name" value="ABC_Iron-Siderophores_B12_Hemin"/>
    <property type="match status" value="1"/>
</dbReference>
<proteinExistence type="predicted"/>
<organism evidence="12 13">
    <name type="scientific">Halapricum desulfuricans</name>
    <dbReference type="NCBI Taxonomy" id="2841257"/>
    <lineage>
        <taxon>Archaea</taxon>
        <taxon>Methanobacteriati</taxon>
        <taxon>Methanobacteriota</taxon>
        <taxon>Stenosarchaea group</taxon>
        <taxon>Halobacteria</taxon>
        <taxon>Halobacteriales</taxon>
        <taxon>Haloarculaceae</taxon>
        <taxon>Halapricum</taxon>
    </lineage>
</organism>
<dbReference type="InterPro" id="IPR017871">
    <property type="entry name" value="ABC_transporter-like_CS"/>
</dbReference>
<dbReference type="AlphaFoldDB" id="A0A897N6I0"/>
<evidence type="ECO:0000256" key="10">
    <source>
        <dbReference type="ARBA" id="ARBA00077139"/>
    </source>
</evidence>